<dbReference type="GO" id="GO:0004197">
    <property type="term" value="F:cysteine-type endopeptidase activity"/>
    <property type="evidence" value="ECO:0007669"/>
    <property type="project" value="InterPro"/>
</dbReference>
<evidence type="ECO:0000256" key="14">
    <source>
        <dbReference type="ARBA" id="ARBA00022844"/>
    </source>
</evidence>
<evidence type="ECO:0000259" key="20">
    <source>
        <dbReference type="PROSITE" id="PS51874"/>
    </source>
</evidence>
<evidence type="ECO:0000256" key="6">
    <source>
        <dbReference type="ARBA" id="ARBA00022695"/>
    </source>
</evidence>
<dbReference type="InterPro" id="IPR043502">
    <property type="entry name" value="DNA/RNA_pol_sf"/>
</dbReference>
<evidence type="ECO:0000256" key="9">
    <source>
        <dbReference type="ARBA" id="ARBA00022759"/>
    </source>
</evidence>
<keyword evidence="7" id="KW-0540">Nuclease</keyword>
<keyword evidence="8" id="KW-0547">Nucleotide-binding</keyword>
<feature type="domain" description="Peptidase C3" evidence="20">
    <location>
        <begin position="2077"/>
        <end position="2293"/>
    </location>
</feature>
<dbReference type="GO" id="GO:0005524">
    <property type="term" value="F:ATP binding"/>
    <property type="evidence" value="ECO:0007669"/>
    <property type="project" value="UniProtKB-KW"/>
</dbReference>
<feature type="domain" description="RdRp catalytic" evidence="18">
    <location>
        <begin position="2576"/>
        <end position="2703"/>
    </location>
</feature>
<keyword evidence="3" id="KW-0167">Capsid protein</keyword>
<dbReference type="CDD" id="cd00205">
    <property type="entry name" value="rhv_like"/>
    <property type="match status" value="2"/>
</dbReference>
<dbReference type="PROSITE" id="PS51874">
    <property type="entry name" value="PCV_3C_PRO"/>
    <property type="match status" value="1"/>
</dbReference>
<evidence type="ECO:0000256" key="5">
    <source>
        <dbReference type="ARBA" id="ARBA00022679"/>
    </source>
</evidence>
<evidence type="ECO:0000256" key="13">
    <source>
        <dbReference type="ARBA" id="ARBA00022840"/>
    </source>
</evidence>
<evidence type="ECO:0000256" key="10">
    <source>
        <dbReference type="ARBA" id="ARBA00022801"/>
    </source>
</evidence>
<evidence type="ECO:0000256" key="8">
    <source>
        <dbReference type="ARBA" id="ARBA00022741"/>
    </source>
</evidence>
<evidence type="ECO:0000256" key="3">
    <source>
        <dbReference type="ARBA" id="ARBA00022561"/>
    </source>
</evidence>
<dbReference type="InterPro" id="IPR044067">
    <property type="entry name" value="PCV_3C_PRO"/>
</dbReference>
<feature type="compositionally biased region" description="Low complexity" evidence="17">
    <location>
        <begin position="624"/>
        <end position="633"/>
    </location>
</feature>
<dbReference type="PROSITE" id="PS50507">
    <property type="entry name" value="RDRP_SSRNA_POS"/>
    <property type="match status" value="1"/>
</dbReference>
<reference evidence="21" key="1">
    <citation type="journal article" date="2018" name="J. ISSAAS">
        <title>Characterising maize viruses associated with maize lethal necrosis symptoms in sub Saharan Africa.</title>
        <authorList>
            <person name="Adams I.P."/>
            <person name="Braidwood L.A."/>
            <person name="Stomeo F."/>
            <person name="Phiri N."/>
            <person name="Uwumukiza B."/>
            <person name="Feyissa B."/>
            <person name="Mahuku G."/>
            <person name="Wangi A."/>
            <person name="Smith J."/>
            <person name="Mumford R."/>
            <person name="Boonham N."/>
        </authorList>
    </citation>
    <scope>NUCLEOTIDE SEQUENCE</scope>
    <source>
        <strain evidence="21">T2F3S4</strain>
    </source>
</reference>
<evidence type="ECO:0000256" key="11">
    <source>
        <dbReference type="ARBA" id="ARBA00022806"/>
    </source>
</evidence>
<dbReference type="InterPro" id="IPR009003">
    <property type="entry name" value="Peptidase_S1_PA"/>
</dbReference>
<sequence length="2854" mass="320945">MASYNNRELHCKSFNPNCRVCWNTDIFCNVEEDAIPACFTHTIAEAQNDVDKPSSGGVEGQLADKENSTILVTDNGIDENLNEIEFDTPQLDEASSTEPLHKFDTILNRWILLQQLNITTGSEFEKGSRILDLALPFNLFKSDKCSPNVLPFQQFVYTKLDLELHIKINSSKMQTGKIVACVLPNSNQLYGHVNYYNNCYAALQRQHVVLDFGSNNDAILHVDWMYHKSFMRAYPNSSIFTGCGTGEFCKIQFYMLTKLRASSTGSTSVGLSVFARLKKANFAGVSYTVAPQMLGIAKQGVSTFKGVLEHTEQFLDNVDRLVNMDKPTDLFSRMMVIPTPRLSLSHGRGPADCTPMRLDPSALTSYTGDHTRMLHSTSLKAIMRTWSLLDSVLWDTGMDNGDFLTSWVLNPSNLRGSKELRHYTTLEHVCNFFQFWRGTLEFRFDFVSSTFHTGSIQVAAEFGRQNNADMCSGASTYVKDFDLGDQKTFTFVVPYIYDTVWRRTGTIPFCNLGKTPRQTQKFVRGGLRQFVSSKLTLRVINALKIAQSTVPDTVEILVFVRAGASFETSGLISSNIFYDQFEARGDMDDFPKNYKRPTNNQGMVSDEAVDEETEDVENTPVINSSVSTPTATTTVTELPVKATANKERRALPTREKLVDGKDFLALQKLNQNMDYASKSRKIISSPALDTFKELTVNYNALGYPVTAYARAGDGYAWLSLVDFETLMEQYLPDAQSKTGENLDHTPNFNSGRVMSRLQTSERQMDMVDILRRPIMIIFNMEVKAFDMNIQKLGSGYFIPLMPVQFMMFGKNSTGFTSTTIRSPSVAITTMFRMWRGSMRYTFVFRGYKANETTIYINVMPHSGVRIMGNETYPFGHEEDVAAGKFHPACSGICTELVIPSINPTAHIEVPFNTELNWALLHQGNKGPNETRIGWRDKTDDNTGHIVITSTTAVTMDVFWAAGDDFRLAGFLGTTYGVNVPDAVDDDNASAQALWDRAMGYMPGFTHGVRSIARPAALAVTGAVAPNLVVPVAACLYGDMLNKADGVVTGLNAAVNKVNQEILPNVVVSSQQTVNMLDSIVEGGGDVMEMVKYLATSVLKPFSGEFYKNLYEKISGVLLEFFRAWISFSPTSVAMSIVSVLNQLGLLTIAWSSRILTALTSVVANVLFPPVEVNAGEEGEQEEELDTIHLANFCGLAVAALGAVFAVDTSFIGNPLLFCQGLFKQAFKPATWAILTHATRFFKDTIEFFKRIAYQIAGYKDVKTEALLQLTTKSTFLKKFVRDANLFLMETNTAATIRLPGQKLKFWMTLMNAHQILSKVIYNPKEKVSAILISLCKDVIKKGNELHVQMSNCPVRYEPFVLCVSGKPGIGKSFFVDEVIVRLLKVIGFKEMTSEIKFVKNPAPAFWNGLKDQPVIVFDDFLNIRTSPYGEEQITDLYNLKSSAIFNPNMARLEEKETRANPLLVILITNDPFPELNFITEKKAVLRRRDYMVDVVAKPGTSMKAVRSLATSGTPNYDHLMFNTYDDVTNKESYNKREWSMEDFMRDLETKFKTYHEQEKIFVKQRIEKIHSLLPSHAQTYASIEDPFSLFYATIASVDADETLHHSTTMMPSEMIDIATTRIAHQLEITTNLNSRAEVQAGVPIATMTHRALNKWKQQVQNTLTMCNNSIGVEGKCVVCAVEGKVRLGCPNSTESNPHTVCQSCMVNMARVSRVLSCPVCRSTTLLELGDVESIWNKVKRLMYNVPSGVIISAIEVAQIVLSSAFKLVELSTIITPFNLLLMSFTRFATGVNPLPGVLGLSLLWRFTNNTLGLISFPEEQTRATGSTLEVLAGNEGPDIEEFVDAVSHMHDIRDIPHTQALHRGRMVYVEMDDLPKETLDQTCVHEKAMYTLATYERNEAGEDMFFQLDLSNMESVEFSLKRCTHNCFWSVEDQLNWFREWVKVNIDFIHQTLLLRNGQHPGEFLPHCLIPNTHEQVVNRVLHVRNFDSELDALLSTTWWDKITGTCSKILTTIIPYVKYTVLAIGIINSIKTMYKWLVPNTTEEEQMGAGRYSAASTPVRTPTARSIRFVNRVSEQSGCSPAINAILKNLGHFTVTQDGLEEAWLSWVGICNHYILINKHSFNYLVNKSTDNPDKVIKVRLAYNPKVTYNVLPKLLKVVEIGLTDLICVELPPYVPLFKNIKKFFISQEKLYSSPLSTYGKMVEPPQYKEYEGTTIRDIDFTRYLSEKLVHGSEGNFVLQDIVEYNYSRKGACGGVVLSDLQDQPILGIHSAGIGVGSNGLGFAVIVTRENLDHLEVVEQADLPLLVEKDPELFFPEGTNLVVEGTVEDKFKSYIPNKTKTTKSLIAPFLPEAKTEPTILTNKDPRHVSHWLPPLIAGIVKQQVSVHMLSDSLLEEVKEHIVETKKQFKPTMLNIRTLTYEEAIMGFKDIDYFDTIPMDTSAGWPWVCMKRVKNKRAFIELICGKDNYPVSVRIDPTLKEVLDRNAQKRHNNILAPIVTSDMLKDERKKISSRKEGGTRLFSCYPIDGTIAMRQHFLHYASAMMANRFKTKMAVGIARDGKEWSALHSYLAQVGSNLVCLDYSNFGPSFSAQVFDKVIEVICAWHEYQGFSGEHVQQLRMILLEHQQCRHIARDAIYKTTAGSPSGSPGTAILNSEVNIFYIMMAWKQITNLPLYVFEDNVRLVTYGDDLIMSVSDKFVSIFNNISIFQYFTSVGIKVSSSSKGEIDTPYVTFDSADFLKSKFKPHPFRKYEYLAPMDWISVEECAKWIHKSDDAREATRVNAETSLRLAYAHGKEVFDSWKKELNKALITASLPPLTLTWKDCDDNFFEDTLFGWLPQHKCSGNAVYLVPHI</sequence>
<dbReference type="Gene3D" id="2.60.120.20">
    <property type="match status" value="3"/>
</dbReference>
<dbReference type="InterPro" id="IPR001205">
    <property type="entry name" value="RNA-dir_pol_C"/>
</dbReference>
<evidence type="ECO:0000256" key="17">
    <source>
        <dbReference type="SAM" id="MobiDB-lite"/>
    </source>
</evidence>
<dbReference type="SUPFAM" id="SSF88633">
    <property type="entry name" value="Positive stranded ssRNA viruses"/>
    <property type="match status" value="3"/>
</dbReference>
<dbReference type="InterPro" id="IPR001676">
    <property type="entry name" value="Picornavirus_capsid"/>
</dbReference>
<evidence type="ECO:0000256" key="2">
    <source>
        <dbReference type="ARBA" id="ARBA00020107"/>
    </source>
</evidence>
<dbReference type="InterPro" id="IPR033703">
    <property type="entry name" value="Rhv-like"/>
</dbReference>
<keyword evidence="4" id="KW-0645">Protease</keyword>
<dbReference type="GO" id="GO:0019028">
    <property type="term" value="C:viral capsid"/>
    <property type="evidence" value="ECO:0007669"/>
    <property type="project" value="UniProtKB-KW"/>
</dbReference>
<dbReference type="Pfam" id="PF00680">
    <property type="entry name" value="RdRP_1"/>
    <property type="match status" value="1"/>
</dbReference>
<dbReference type="GO" id="GO:0006508">
    <property type="term" value="P:proteolysis"/>
    <property type="evidence" value="ECO:0007669"/>
    <property type="project" value="UniProtKB-KW"/>
</dbReference>
<dbReference type="GO" id="GO:0003724">
    <property type="term" value="F:RNA helicase activity"/>
    <property type="evidence" value="ECO:0007669"/>
    <property type="project" value="InterPro"/>
</dbReference>
<dbReference type="Pfam" id="PF00910">
    <property type="entry name" value="RNA_helicase"/>
    <property type="match status" value="1"/>
</dbReference>
<dbReference type="InterPro" id="IPR043504">
    <property type="entry name" value="Peptidase_S1_PA_chymotrypsin"/>
</dbReference>
<dbReference type="InterPro" id="IPR029053">
    <property type="entry name" value="Viral_coat"/>
</dbReference>
<dbReference type="GO" id="GO:0003964">
    <property type="term" value="F:RNA-directed DNA polymerase activity"/>
    <property type="evidence" value="ECO:0007669"/>
    <property type="project" value="UniProtKB-KW"/>
</dbReference>
<evidence type="ECO:0000256" key="15">
    <source>
        <dbReference type="ARBA" id="ARBA00022918"/>
    </source>
</evidence>
<organism evidence="21">
    <name type="scientific">Maize-associated retrovirus 1</name>
    <dbReference type="NCBI Taxonomy" id="2201469"/>
    <lineage>
        <taxon>Viruses</taxon>
        <taxon>Riboviria</taxon>
        <taxon>Pararnavirae</taxon>
        <taxon>Artverviricota</taxon>
        <taxon>Revtraviricetes</taxon>
        <taxon>Ortervirales</taxon>
        <taxon>Retroviridae</taxon>
    </lineage>
</organism>
<dbReference type="SUPFAM" id="SSF56672">
    <property type="entry name" value="DNA/RNA polymerases"/>
    <property type="match status" value="1"/>
</dbReference>
<keyword evidence="11" id="KW-0347">Helicase</keyword>
<evidence type="ECO:0000256" key="7">
    <source>
        <dbReference type="ARBA" id="ARBA00022722"/>
    </source>
</evidence>
<comment type="subcellular location">
    <subcellularLocation>
        <location evidence="1">Virion</location>
    </subcellularLocation>
</comment>
<dbReference type="Gene3D" id="2.40.10.10">
    <property type="entry name" value="Trypsin-like serine proteases"/>
    <property type="match status" value="1"/>
</dbReference>
<evidence type="ECO:0000259" key="19">
    <source>
        <dbReference type="PROSITE" id="PS51218"/>
    </source>
</evidence>
<evidence type="ECO:0000256" key="4">
    <source>
        <dbReference type="ARBA" id="ARBA00022670"/>
    </source>
</evidence>
<dbReference type="SUPFAM" id="SSF50494">
    <property type="entry name" value="Trypsin-like serine proteases"/>
    <property type="match status" value="1"/>
</dbReference>
<dbReference type="InterPro" id="IPR007094">
    <property type="entry name" value="RNA-dir_pol_PSvirus"/>
</dbReference>
<feature type="compositionally biased region" description="Acidic residues" evidence="17">
    <location>
        <begin position="607"/>
        <end position="617"/>
    </location>
</feature>
<keyword evidence="10" id="KW-0378">Hydrolase</keyword>
<accession>A0A2U9IZM8</accession>
<evidence type="ECO:0000256" key="12">
    <source>
        <dbReference type="ARBA" id="ARBA00022807"/>
    </source>
</evidence>
<evidence type="ECO:0000259" key="18">
    <source>
        <dbReference type="PROSITE" id="PS50507"/>
    </source>
</evidence>
<dbReference type="GO" id="GO:0003723">
    <property type="term" value="F:RNA binding"/>
    <property type="evidence" value="ECO:0007669"/>
    <property type="project" value="InterPro"/>
</dbReference>
<dbReference type="Pfam" id="PF00073">
    <property type="entry name" value="Rhv"/>
    <property type="match status" value="1"/>
</dbReference>
<dbReference type="GO" id="GO:0039694">
    <property type="term" value="P:viral RNA genome replication"/>
    <property type="evidence" value="ECO:0007669"/>
    <property type="project" value="InterPro"/>
</dbReference>
<dbReference type="InterPro" id="IPR000605">
    <property type="entry name" value="Helicase_SF3_ssDNA/RNA_vir"/>
</dbReference>
<dbReference type="GO" id="GO:0003968">
    <property type="term" value="F:RNA-directed RNA polymerase activity"/>
    <property type="evidence" value="ECO:0007669"/>
    <property type="project" value="InterPro"/>
</dbReference>
<feature type="domain" description="SF3 helicase" evidence="19">
    <location>
        <begin position="1339"/>
        <end position="1509"/>
    </location>
</feature>
<evidence type="ECO:0000256" key="1">
    <source>
        <dbReference type="ARBA" id="ARBA00004328"/>
    </source>
</evidence>
<dbReference type="GO" id="GO:0005198">
    <property type="term" value="F:structural molecule activity"/>
    <property type="evidence" value="ECO:0007669"/>
    <property type="project" value="InterPro"/>
</dbReference>
<dbReference type="InterPro" id="IPR014759">
    <property type="entry name" value="Helicase_SF3_ssRNA_vir"/>
</dbReference>
<name>A0A2U9IZM8_9RETR</name>
<dbReference type="PROSITE" id="PS51218">
    <property type="entry name" value="SF3_HELICASE_2"/>
    <property type="match status" value="1"/>
</dbReference>
<dbReference type="GO" id="GO:0004519">
    <property type="term" value="F:endonuclease activity"/>
    <property type="evidence" value="ECO:0007669"/>
    <property type="project" value="UniProtKB-KW"/>
</dbReference>
<keyword evidence="9" id="KW-0255">Endonuclease</keyword>
<proteinExistence type="predicted"/>
<dbReference type="EMBL" id="MF415876">
    <property type="protein sequence ID" value="AWS06671.1"/>
    <property type="molecule type" value="Genomic_RNA"/>
</dbReference>
<protein>
    <recommendedName>
        <fullName evidence="2">Genome polyprotein</fullName>
    </recommendedName>
</protein>
<keyword evidence="16" id="KW-0693">Viral RNA replication</keyword>
<gene>
    <name evidence="21" type="primary">Polyrotein</name>
</gene>
<feature type="region of interest" description="Disordered" evidence="17">
    <location>
        <begin position="589"/>
        <end position="633"/>
    </location>
</feature>
<dbReference type="CDD" id="cd23169">
    <property type="entry name" value="ps-ssRNAv-Picornavirales"/>
    <property type="match status" value="1"/>
</dbReference>
<dbReference type="InterPro" id="IPR043128">
    <property type="entry name" value="Rev_trsase/Diguanyl_cyclase"/>
</dbReference>
<keyword evidence="6" id="KW-0548">Nucleotidyltransferase</keyword>
<keyword evidence="14" id="KW-0946">Virion</keyword>
<keyword evidence="13" id="KW-0067">ATP-binding</keyword>
<evidence type="ECO:0000313" key="21">
    <source>
        <dbReference type="EMBL" id="AWS06671.1"/>
    </source>
</evidence>
<dbReference type="Gene3D" id="3.30.70.270">
    <property type="match status" value="1"/>
</dbReference>
<dbReference type="GO" id="GO:0006351">
    <property type="term" value="P:DNA-templated transcription"/>
    <property type="evidence" value="ECO:0007669"/>
    <property type="project" value="InterPro"/>
</dbReference>
<keyword evidence="15" id="KW-0695">RNA-directed DNA polymerase</keyword>
<keyword evidence="12" id="KW-0788">Thiol protease</keyword>
<evidence type="ECO:0000256" key="16">
    <source>
        <dbReference type="ARBA" id="ARBA00022953"/>
    </source>
</evidence>
<keyword evidence="5" id="KW-0808">Transferase</keyword>